<organism evidence="4 5">
    <name type="scientific">Chenopodium quinoa</name>
    <name type="common">Quinoa</name>
    <dbReference type="NCBI Taxonomy" id="63459"/>
    <lineage>
        <taxon>Eukaryota</taxon>
        <taxon>Viridiplantae</taxon>
        <taxon>Streptophyta</taxon>
        <taxon>Embryophyta</taxon>
        <taxon>Tracheophyta</taxon>
        <taxon>Spermatophyta</taxon>
        <taxon>Magnoliopsida</taxon>
        <taxon>eudicotyledons</taxon>
        <taxon>Gunneridae</taxon>
        <taxon>Pentapetalae</taxon>
        <taxon>Caryophyllales</taxon>
        <taxon>Chenopodiaceae</taxon>
        <taxon>Chenopodioideae</taxon>
        <taxon>Atripliceae</taxon>
        <taxon>Chenopodium</taxon>
    </lineage>
</organism>
<feature type="region of interest" description="Disordered" evidence="3">
    <location>
        <begin position="639"/>
        <end position="663"/>
    </location>
</feature>
<proteinExistence type="inferred from homology"/>
<dbReference type="Gene3D" id="6.10.280.150">
    <property type="match status" value="1"/>
</dbReference>
<feature type="region of interest" description="Disordered" evidence="3">
    <location>
        <begin position="1237"/>
        <end position="1270"/>
    </location>
</feature>
<keyword evidence="5" id="KW-1185">Reference proteome</keyword>
<evidence type="ECO:0000256" key="3">
    <source>
        <dbReference type="SAM" id="MobiDB-lite"/>
    </source>
</evidence>
<dbReference type="GO" id="GO:0034237">
    <property type="term" value="F:protein kinase A regulatory subunit binding"/>
    <property type="evidence" value="ECO:0007669"/>
    <property type="project" value="TreeGrafter"/>
</dbReference>
<dbReference type="GO" id="GO:2000601">
    <property type="term" value="P:positive regulation of Arp2/3 complex-mediated actin nucleation"/>
    <property type="evidence" value="ECO:0007669"/>
    <property type="project" value="TreeGrafter"/>
</dbReference>
<keyword evidence="2" id="KW-0009">Actin-binding</keyword>
<dbReference type="InterPro" id="IPR028288">
    <property type="entry name" value="SCAR/WAVE_fam"/>
</dbReference>
<dbReference type="GO" id="GO:0030036">
    <property type="term" value="P:actin cytoskeleton organization"/>
    <property type="evidence" value="ECO:0007669"/>
    <property type="project" value="UniProtKB-UniRule"/>
</dbReference>
<accession>A0A803L371</accession>
<feature type="region of interest" description="Disordered" evidence="3">
    <location>
        <begin position="965"/>
        <end position="989"/>
    </location>
</feature>
<dbReference type="PANTHER" id="PTHR12902">
    <property type="entry name" value="WASP-1"/>
    <property type="match status" value="1"/>
</dbReference>
<name>A0A803L371_CHEQI</name>
<keyword evidence="2" id="KW-0206">Cytoskeleton</keyword>
<sequence length="1330" mass="144618">MEAKKRQELHSVSLDSQSIGNSITSEDGDRLFKERESSCSNSVNTLMETTTDLDVAVTTIQASNWDSDNILFDHHSTYEEILRKERDMHAAASIAHAAVDDILKSEEEFGEALNTSSLADSNKKVLPVDMKASLKDDPFPCPESEVSAKLDVDLGETDQGRTNQIGILHSHRTFSDTSEDSGHFVSVEPSVHDKDGPHCSVHCEASGGLLNNSDGLVHLPETDSHDTAGSLVEGHDTGFGAAELNACSDIGSSGKHSPVSVTMYQEKTKSIIMAHEEDCTPSTGKNSKDLCSATDSTASFGLHELLPETKNSGHASFGSSAENLPCSWEDTSMEDDIAVSKEIVSFALHGCQAENLRGMSNQLHTSAREFPPGEITEAAKLTNCGSFEADAAIASSRDDSNSEISWSADNILKDSFKVGKPSPVLDPLEKQCEWLTMPLEATDSTLLELCPDEACEVYSGNDTGYPVSVDGNPDKTPAFESDTVVDDHESQAAIIHGETSVDHAPLDQHGDKDKIFSPDASPLNIPCEHTNDSYVVASEDVSHSDCHVGKVEHIETVADGSEQVDIMDDYHQNGSTTSSTLSLLPEKLHEPPLLVTEQFHQNDEELNMEQRRELTERRQIDPARDASVTSNANMCYISSADSPTLRDGSLPEDVKSSENSAAEAKDLDSLGHALFDPQYVERESSIAAAGLHDDDQPTLSKISPQSAEYTLDTSNVLVHGNGMLSSGNQASQLENSGQPPRINLEPPSLPPLPPMQWRLGKFQNSAAAPAGRQVVQHTRVPVQVQQIGLPTMHHSLAPVQPIPLPAVHHTIASFQPVTLAAGNNTLSSIPPTILPLAPPAVHYAFSPLQSIVLSTSDYRTEINSQSLTNEGHLGYSDGYVAQQGVFALPMPVGVSEGLFQINTSAVGRQDNIPSTVSSVSTNLDAYVTQQGIYTASNPFMVSEDSSHAKTGEVGRQDHVPITVSSASTSLNGTQISEGSRQPTVDPPESGSLVGHFSENTSTLETKVDTETSIQDELVGHSPQVSEEVANSYSPPLVDQAPPGLVAPEAGRTWSSEYDEIPSYADGNSNGTLQKKLPRPRNPLIVEVVSIDKSKLRKVERTKPPLESKPEEGESILEQMQLRKVERVKTPVESKEEGGEYLLEQLQLRKVGERVKPPVDTKAEEEFLPEQLQLRKVGDRVKSLVDPKSEEREFLLEQLQLRKVGVKSQQEVEPKVEEINSPMAQLRKVRERVREELELKTEETESPRMLLRKVTERSHPPAEPKAEERDSLFEQIRNKSFNLKPAVAARPNIQGPRTNLKVAAILEKASTIRQAMAGSDEDDDADSWSDS</sequence>
<keyword evidence="2" id="KW-0963">Cytoplasm</keyword>
<evidence type="ECO:0000313" key="5">
    <source>
        <dbReference type="Proteomes" id="UP000596660"/>
    </source>
</evidence>
<feature type="compositionally biased region" description="Polar residues" evidence="3">
    <location>
        <begin position="13"/>
        <end position="25"/>
    </location>
</feature>
<dbReference type="PANTHER" id="PTHR12902:SF1">
    <property type="entry name" value="WISKOTT-ALDRICH SYNDROME PROTEIN FAMILY MEMBER"/>
    <property type="match status" value="1"/>
</dbReference>
<feature type="region of interest" description="Disordered" evidence="3">
    <location>
        <begin position="1"/>
        <end position="28"/>
    </location>
</feature>
<dbReference type="EnsemblPlants" id="AUR62006310-RA">
    <property type="protein sequence ID" value="AUR62006310-RA:cds"/>
    <property type="gene ID" value="AUR62006310"/>
</dbReference>
<evidence type="ECO:0000256" key="2">
    <source>
        <dbReference type="RuleBase" id="RU367034"/>
    </source>
</evidence>
<evidence type="ECO:0000256" key="1">
    <source>
        <dbReference type="ARBA" id="ARBA00006993"/>
    </source>
</evidence>
<dbReference type="GO" id="GO:0005856">
    <property type="term" value="C:cytoskeleton"/>
    <property type="evidence" value="ECO:0007669"/>
    <property type="project" value="UniProtKB-SubCell"/>
</dbReference>
<reference evidence="4" key="2">
    <citation type="submission" date="2021-03" db="UniProtKB">
        <authorList>
            <consortium name="EnsemblPlants"/>
        </authorList>
    </citation>
    <scope>IDENTIFICATION</scope>
</reference>
<feature type="compositionally biased region" description="Polar residues" evidence="3">
    <location>
        <begin position="965"/>
        <end position="982"/>
    </location>
</feature>
<evidence type="ECO:0000313" key="4">
    <source>
        <dbReference type="EnsemblPlants" id="AUR62006310-RA:cds"/>
    </source>
</evidence>
<dbReference type="GO" id="GO:0003779">
    <property type="term" value="F:actin binding"/>
    <property type="evidence" value="ECO:0007669"/>
    <property type="project" value="UniProtKB-UniRule"/>
</dbReference>
<dbReference type="Proteomes" id="UP000596660">
    <property type="component" value="Unplaced"/>
</dbReference>
<comment type="subcellular location">
    <subcellularLocation>
        <location evidence="2">Cytoplasm</location>
        <location evidence="2">Cytoskeleton</location>
    </subcellularLocation>
</comment>
<dbReference type="Gramene" id="AUR62006310-RA">
    <property type="protein sequence ID" value="AUR62006310-RA:cds"/>
    <property type="gene ID" value="AUR62006310"/>
</dbReference>
<reference evidence="4" key="1">
    <citation type="journal article" date="2017" name="Nature">
        <title>The genome of Chenopodium quinoa.</title>
        <authorList>
            <person name="Jarvis D.E."/>
            <person name="Ho Y.S."/>
            <person name="Lightfoot D.J."/>
            <person name="Schmoeckel S.M."/>
            <person name="Li B."/>
            <person name="Borm T.J.A."/>
            <person name="Ohyanagi H."/>
            <person name="Mineta K."/>
            <person name="Michell C.T."/>
            <person name="Saber N."/>
            <person name="Kharbatia N.M."/>
            <person name="Rupper R.R."/>
            <person name="Sharp A.R."/>
            <person name="Dally N."/>
            <person name="Boughton B.A."/>
            <person name="Woo Y.H."/>
            <person name="Gao G."/>
            <person name="Schijlen E.G.W.M."/>
            <person name="Guo X."/>
            <person name="Momin A.A."/>
            <person name="Negrao S."/>
            <person name="Al-Babili S."/>
            <person name="Gehring C."/>
            <person name="Roessner U."/>
            <person name="Jung C."/>
            <person name="Murphy K."/>
            <person name="Arold S.T."/>
            <person name="Gojobori T."/>
            <person name="van der Linden C.G."/>
            <person name="van Loo E.N."/>
            <person name="Jellen E.N."/>
            <person name="Maughan P.J."/>
            <person name="Tester M."/>
        </authorList>
    </citation>
    <scope>NUCLEOTIDE SEQUENCE [LARGE SCALE GENOMIC DNA]</scope>
    <source>
        <strain evidence="4">cv. PI 614886</strain>
    </source>
</reference>
<feature type="compositionally biased region" description="Basic and acidic residues" evidence="3">
    <location>
        <begin position="1252"/>
        <end position="1270"/>
    </location>
</feature>
<dbReference type="GO" id="GO:0071933">
    <property type="term" value="F:Arp2/3 complex binding"/>
    <property type="evidence" value="ECO:0007669"/>
    <property type="project" value="TreeGrafter"/>
</dbReference>
<protein>
    <recommendedName>
        <fullName evidence="2">Protein SCAR</fullName>
    </recommendedName>
    <alternativeName>
        <fullName evidence="2">Protein WAVE</fullName>
    </alternativeName>
</protein>
<comment type="function">
    <text evidence="2">Involved in regulation of actin and microtubule organization. Part of a WAVE complex that activates the Arp2/3 complex.</text>
</comment>
<comment type="similarity">
    <text evidence="1 2">Belongs to the SCAR/WAVE family.</text>
</comment>